<dbReference type="Proteomes" id="UP000799438">
    <property type="component" value="Unassembled WGS sequence"/>
</dbReference>
<dbReference type="OrthoDB" id="5243686at2759"/>
<name>A0A6A6BA78_9PEZI</name>
<protein>
    <submittedName>
        <fullName evidence="1">Uncharacterized protein</fullName>
    </submittedName>
</protein>
<dbReference type="RefSeq" id="XP_033395918.1">
    <property type="nucleotide sequence ID" value="XM_033543295.1"/>
</dbReference>
<reference evidence="1" key="1">
    <citation type="journal article" date="2020" name="Stud. Mycol.">
        <title>101 Dothideomycetes genomes: a test case for predicting lifestyles and emergence of pathogens.</title>
        <authorList>
            <person name="Haridas S."/>
            <person name="Albert R."/>
            <person name="Binder M."/>
            <person name="Bloem J."/>
            <person name="Labutti K."/>
            <person name="Salamov A."/>
            <person name="Andreopoulos B."/>
            <person name="Baker S."/>
            <person name="Barry K."/>
            <person name="Bills G."/>
            <person name="Bluhm B."/>
            <person name="Cannon C."/>
            <person name="Castanera R."/>
            <person name="Culley D."/>
            <person name="Daum C."/>
            <person name="Ezra D."/>
            <person name="Gonzalez J."/>
            <person name="Henrissat B."/>
            <person name="Kuo A."/>
            <person name="Liang C."/>
            <person name="Lipzen A."/>
            <person name="Lutzoni F."/>
            <person name="Magnuson J."/>
            <person name="Mondo S."/>
            <person name="Nolan M."/>
            <person name="Ohm R."/>
            <person name="Pangilinan J."/>
            <person name="Park H.-J."/>
            <person name="Ramirez L."/>
            <person name="Alfaro M."/>
            <person name="Sun H."/>
            <person name="Tritt A."/>
            <person name="Yoshinaga Y."/>
            <person name="Zwiers L.-H."/>
            <person name="Turgeon B."/>
            <person name="Goodwin S."/>
            <person name="Spatafora J."/>
            <person name="Crous P."/>
            <person name="Grigoriev I."/>
        </authorList>
    </citation>
    <scope>NUCLEOTIDE SEQUENCE</scope>
    <source>
        <strain evidence="1">CBS 121167</strain>
    </source>
</reference>
<accession>A0A6A6BA78</accession>
<dbReference type="AlphaFoldDB" id="A0A6A6BA78"/>
<dbReference type="EMBL" id="ML995490">
    <property type="protein sequence ID" value="KAF2140205.1"/>
    <property type="molecule type" value="Genomic_DNA"/>
</dbReference>
<dbReference type="GeneID" id="54300792"/>
<proteinExistence type="predicted"/>
<evidence type="ECO:0000313" key="1">
    <source>
        <dbReference type="EMBL" id="KAF2140205.1"/>
    </source>
</evidence>
<evidence type="ECO:0000313" key="2">
    <source>
        <dbReference type="Proteomes" id="UP000799438"/>
    </source>
</evidence>
<sequence length="237" mass="27086">MMLKAPSFYFRVISIQETPESVPRSLGQGIWFPPAHTGSSQATLPQWFYYDGTAVIAAATIPPGLYEYGTYSVYYDDSKFWAVPYNVLQIPVATGENYDWNRVMFSHGEVDGTASRVTLGGEHWQLGPQHHQHQQWIRMLFPENHHPDPSMNPPNYSSYGGLSGDLPLVLALIAFSIEPQYIYHAFQHCLTNHSWQAHQYRHGRRNKRGMMVSVYATGLQNSTPQILRFFDNTKIFS</sequence>
<organism evidence="1 2">
    <name type="scientific">Aplosporella prunicola CBS 121167</name>
    <dbReference type="NCBI Taxonomy" id="1176127"/>
    <lineage>
        <taxon>Eukaryota</taxon>
        <taxon>Fungi</taxon>
        <taxon>Dikarya</taxon>
        <taxon>Ascomycota</taxon>
        <taxon>Pezizomycotina</taxon>
        <taxon>Dothideomycetes</taxon>
        <taxon>Dothideomycetes incertae sedis</taxon>
        <taxon>Botryosphaeriales</taxon>
        <taxon>Aplosporellaceae</taxon>
        <taxon>Aplosporella</taxon>
    </lineage>
</organism>
<gene>
    <name evidence="1" type="ORF">K452DRAFT_309982</name>
</gene>
<keyword evidence="2" id="KW-1185">Reference proteome</keyword>